<keyword evidence="4" id="KW-1185">Reference proteome</keyword>
<feature type="compositionally biased region" description="Polar residues" evidence="2">
    <location>
        <begin position="38"/>
        <end position="55"/>
    </location>
</feature>
<dbReference type="OrthoDB" id="197812at2759"/>
<feature type="compositionally biased region" description="Basic and acidic residues" evidence="2">
    <location>
        <begin position="99"/>
        <end position="109"/>
    </location>
</feature>
<name>A0A9W7EBA1_9STRA</name>
<protein>
    <submittedName>
        <fullName evidence="3">Uncharacterized protein</fullName>
    </submittedName>
</protein>
<keyword evidence="1" id="KW-0175">Coiled coil</keyword>
<feature type="coiled-coil region" evidence="1">
    <location>
        <begin position="285"/>
        <end position="312"/>
    </location>
</feature>
<dbReference type="AlphaFoldDB" id="A0A9W7EBA1"/>
<dbReference type="Proteomes" id="UP001165085">
    <property type="component" value="Unassembled WGS sequence"/>
</dbReference>
<feature type="compositionally biased region" description="Polar residues" evidence="2">
    <location>
        <begin position="61"/>
        <end position="74"/>
    </location>
</feature>
<evidence type="ECO:0000313" key="3">
    <source>
        <dbReference type="EMBL" id="GMH69838.1"/>
    </source>
</evidence>
<reference evidence="4" key="1">
    <citation type="journal article" date="2023" name="Commun. Biol.">
        <title>Genome analysis of Parmales, the sister group of diatoms, reveals the evolutionary specialization of diatoms from phago-mixotrophs to photoautotrophs.</title>
        <authorList>
            <person name="Ban H."/>
            <person name="Sato S."/>
            <person name="Yoshikawa S."/>
            <person name="Yamada K."/>
            <person name="Nakamura Y."/>
            <person name="Ichinomiya M."/>
            <person name="Sato N."/>
            <person name="Blanc-Mathieu R."/>
            <person name="Endo H."/>
            <person name="Kuwata A."/>
            <person name="Ogata H."/>
        </authorList>
    </citation>
    <scope>NUCLEOTIDE SEQUENCE [LARGE SCALE GENOMIC DNA]</scope>
    <source>
        <strain evidence="4">NIES 3701</strain>
    </source>
</reference>
<feature type="coiled-coil region" evidence="1">
    <location>
        <begin position="461"/>
        <end position="491"/>
    </location>
</feature>
<proteinExistence type="predicted"/>
<feature type="compositionally biased region" description="Low complexity" evidence="2">
    <location>
        <begin position="143"/>
        <end position="154"/>
    </location>
</feature>
<feature type="region of interest" description="Disordered" evidence="2">
    <location>
        <begin position="1"/>
        <end position="189"/>
    </location>
</feature>
<gene>
    <name evidence="3" type="ORF">TrST_g4703</name>
</gene>
<evidence type="ECO:0000256" key="1">
    <source>
        <dbReference type="SAM" id="Coils"/>
    </source>
</evidence>
<accession>A0A9W7EBA1</accession>
<organism evidence="3 4">
    <name type="scientific">Triparma strigata</name>
    <dbReference type="NCBI Taxonomy" id="1606541"/>
    <lineage>
        <taxon>Eukaryota</taxon>
        <taxon>Sar</taxon>
        <taxon>Stramenopiles</taxon>
        <taxon>Ochrophyta</taxon>
        <taxon>Bolidophyceae</taxon>
        <taxon>Parmales</taxon>
        <taxon>Triparmaceae</taxon>
        <taxon>Triparma</taxon>
    </lineage>
</organism>
<feature type="compositionally biased region" description="Basic and acidic residues" evidence="2">
    <location>
        <begin position="117"/>
        <end position="133"/>
    </location>
</feature>
<comment type="caution">
    <text evidence="3">The sequence shown here is derived from an EMBL/GenBank/DDBJ whole genome shotgun (WGS) entry which is preliminary data.</text>
</comment>
<dbReference type="EMBL" id="BRXY01000135">
    <property type="protein sequence ID" value="GMH69838.1"/>
    <property type="molecule type" value="Genomic_DNA"/>
</dbReference>
<sequence>MSHYGLKPKKGKKKSSKPQASRPPKTHTSKKVKVDIPSVQTSIEAEFTPPNSSETGVEVTTGDSLNQAGTYGTPSNPPLHPGSIDEGEFPNSPVAENISKLEARLEKMELWQQQVSPEKKGEESGEEEKRELPQSEGVAVAITTTPKSTPQTPTSKKKVKTPKSSGPASRPQTPTSSSRIASPKRSTVDSKGVAHLAWGVLPSKMPDIDSVLGSLPKGDFVVGKIDDPNRRTGAIAKKLYTQLTSLYAHYSAIKVKFDGQQDKIDAAERKTRNANLKTRKATSRMSALRAEVESKQAQLDALQAMVDRLNQKQMSNMKKLMAAWRNKSLLTCWNAWKGWAGEEKSQKQKMRKFLNKWNNAGLVRVFTNWVNAVQEAKREQRLLARFAARWKQMNVFKTFQSWKETWKEAKWARELAKKDLDEYAKNGHVKTQNTDRDWLKNKGFRNHTFASKEASLHPDQVKELKKQIKLLKEENRHLRASMQTLKKANAQRSVSPIKGLGKAMPIMQGEVGAMIASQKYAKNLQTINQEGFIEG</sequence>
<feature type="compositionally biased region" description="Polar residues" evidence="2">
    <location>
        <begin position="166"/>
        <end position="180"/>
    </location>
</feature>
<evidence type="ECO:0000256" key="2">
    <source>
        <dbReference type="SAM" id="MobiDB-lite"/>
    </source>
</evidence>
<feature type="compositionally biased region" description="Basic residues" evidence="2">
    <location>
        <begin position="1"/>
        <end position="16"/>
    </location>
</feature>
<evidence type="ECO:0000313" key="4">
    <source>
        <dbReference type="Proteomes" id="UP001165085"/>
    </source>
</evidence>